<dbReference type="InterPro" id="IPR008551">
    <property type="entry name" value="TANGO2"/>
</dbReference>
<reference evidence="1 2" key="1">
    <citation type="submission" date="2023-08" db="EMBL/GenBank/DDBJ databases">
        <title>Microbacterium sp. nov., isolated from a waste landfill.</title>
        <authorList>
            <person name="Wen W."/>
        </authorList>
    </citation>
    <scope>NUCLEOTIDE SEQUENCE [LARGE SCALE GENOMIC DNA]</scope>
    <source>
        <strain evidence="1 2">ASV81</strain>
    </source>
</reference>
<sequence length="241" mass="26107">MCTVVIEVGEAGARLLAVRDEDPQREWDGLGAWWPDRYPGVIGIRDRRAGGAWMAALRAVAAPVGAQGPSASPRLAVLLNRADVLDLPEDRVVSRGALALESVAGRPPSAPLPMHGFNLLEVSADGARVLSWDGVELREQQVPPGVHMIAHSVLDDPETARIARWLPEFRAHPTPSEDWPEAWISLLAESAELDPADDRAIIRDNRPHGYPTQSLLYCTAEVTAVGVDVRGHTLPSPARWG</sequence>
<dbReference type="Pfam" id="PF05742">
    <property type="entry name" value="TANGO2"/>
    <property type="match status" value="1"/>
</dbReference>
<dbReference type="EMBL" id="JAVFCB010000003">
    <property type="protein sequence ID" value="MDQ4213486.1"/>
    <property type="molecule type" value="Genomic_DNA"/>
</dbReference>
<accession>A0ABU0XEJ3</accession>
<evidence type="ECO:0000313" key="1">
    <source>
        <dbReference type="EMBL" id="MDQ4213486.1"/>
    </source>
</evidence>
<gene>
    <name evidence="1" type="ORF">RBR11_06115</name>
</gene>
<dbReference type="Proteomes" id="UP001230289">
    <property type="component" value="Unassembled WGS sequence"/>
</dbReference>
<organism evidence="1 2">
    <name type="scientific">Microbacterium capsulatum</name>
    <dbReference type="NCBI Taxonomy" id="3041921"/>
    <lineage>
        <taxon>Bacteria</taxon>
        <taxon>Bacillati</taxon>
        <taxon>Actinomycetota</taxon>
        <taxon>Actinomycetes</taxon>
        <taxon>Micrococcales</taxon>
        <taxon>Microbacteriaceae</taxon>
        <taxon>Microbacterium</taxon>
    </lineage>
</organism>
<name>A0ABU0XEJ3_9MICO</name>
<keyword evidence="2" id="KW-1185">Reference proteome</keyword>
<proteinExistence type="predicted"/>
<dbReference type="RefSeq" id="WP_308488431.1">
    <property type="nucleotide sequence ID" value="NZ_JAVFCB010000003.1"/>
</dbReference>
<evidence type="ECO:0000313" key="2">
    <source>
        <dbReference type="Proteomes" id="UP001230289"/>
    </source>
</evidence>
<evidence type="ECO:0008006" key="3">
    <source>
        <dbReference type="Google" id="ProtNLM"/>
    </source>
</evidence>
<protein>
    <recommendedName>
        <fullName evidence="3">NRDE family protein</fullName>
    </recommendedName>
</protein>
<comment type="caution">
    <text evidence="1">The sequence shown here is derived from an EMBL/GenBank/DDBJ whole genome shotgun (WGS) entry which is preliminary data.</text>
</comment>